<dbReference type="SUPFAM" id="SSF56436">
    <property type="entry name" value="C-type lectin-like"/>
    <property type="match status" value="1"/>
</dbReference>
<reference evidence="5" key="1">
    <citation type="submission" date="2023-09" db="UniProtKB">
        <authorList>
            <consortium name="Ensembl"/>
        </authorList>
    </citation>
    <scope>IDENTIFICATION</scope>
</reference>
<dbReference type="InterPro" id="IPR001304">
    <property type="entry name" value="C-type_lectin-like"/>
</dbReference>
<evidence type="ECO:0000256" key="1">
    <source>
        <dbReference type="ARBA" id="ARBA00004401"/>
    </source>
</evidence>
<dbReference type="PROSITE" id="PS00615">
    <property type="entry name" value="C_TYPE_LECTIN_1"/>
    <property type="match status" value="1"/>
</dbReference>
<name>A0A3B5B599_9TELE</name>
<feature type="compositionally biased region" description="Basic and acidic residues" evidence="3">
    <location>
        <begin position="1"/>
        <end position="15"/>
    </location>
</feature>
<dbReference type="GeneTree" id="ENSGT00940000175856"/>
<dbReference type="InterPro" id="IPR016186">
    <property type="entry name" value="C-type_lectin-like/link_sf"/>
</dbReference>
<dbReference type="PANTHER" id="PTHR45710:SF28">
    <property type="entry name" value="C-TYPE LECTIN DOMAIN FAMILY 4 MEMBER C ISOFORM 1"/>
    <property type="match status" value="1"/>
</dbReference>
<dbReference type="InterPro" id="IPR050828">
    <property type="entry name" value="C-type_lectin/matrix_domain"/>
</dbReference>
<dbReference type="STRING" id="144197.ENSSPAP00000028763"/>
<dbReference type="Pfam" id="PF00059">
    <property type="entry name" value="Lectin_C"/>
    <property type="match status" value="1"/>
</dbReference>
<dbReference type="PROSITE" id="PS50041">
    <property type="entry name" value="C_TYPE_LECTIN_2"/>
    <property type="match status" value="1"/>
</dbReference>
<feature type="compositionally biased region" description="Basic and acidic residues" evidence="3">
    <location>
        <begin position="26"/>
        <end position="41"/>
    </location>
</feature>
<evidence type="ECO:0000256" key="2">
    <source>
        <dbReference type="ARBA" id="ARBA00023157"/>
    </source>
</evidence>
<dbReference type="Gene3D" id="3.10.100.10">
    <property type="entry name" value="Mannose-Binding Protein A, subunit A"/>
    <property type="match status" value="1"/>
</dbReference>
<proteinExistence type="predicted"/>
<keyword evidence="2" id="KW-1015">Disulfide bond</keyword>
<evidence type="ECO:0000313" key="5">
    <source>
        <dbReference type="Ensembl" id="ENSSPAP00000028763.1"/>
    </source>
</evidence>
<feature type="region of interest" description="Disordered" evidence="3">
    <location>
        <begin position="1"/>
        <end position="41"/>
    </location>
</feature>
<dbReference type="SMART" id="SM00034">
    <property type="entry name" value="CLECT"/>
    <property type="match status" value="1"/>
</dbReference>
<organism evidence="5">
    <name type="scientific">Stegastes partitus</name>
    <name type="common">bicolor damselfish</name>
    <dbReference type="NCBI Taxonomy" id="144197"/>
    <lineage>
        <taxon>Eukaryota</taxon>
        <taxon>Metazoa</taxon>
        <taxon>Chordata</taxon>
        <taxon>Craniata</taxon>
        <taxon>Vertebrata</taxon>
        <taxon>Euteleostomi</taxon>
        <taxon>Actinopterygii</taxon>
        <taxon>Neopterygii</taxon>
        <taxon>Teleostei</taxon>
        <taxon>Neoteleostei</taxon>
        <taxon>Acanthomorphata</taxon>
        <taxon>Ovalentaria</taxon>
        <taxon>Pomacentridae</taxon>
        <taxon>Stegastes</taxon>
    </lineage>
</organism>
<dbReference type="Ensembl" id="ENSSPAT00000029228.1">
    <property type="protein sequence ID" value="ENSSPAP00000028763.1"/>
    <property type="gene ID" value="ENSSPAG00000021641.1"/>
</dbReference>
<dbReference type="PANTHER" id="PTHR45710">
    <property type="entry name" value="C-TYPE LECTIN DOMAIN-CONTAINING PROTEIN 180"/>
    <property type="match status" value="1"/>
</dbReference>
<comment type="subcellular location">
    <subcellularLocation>
        <location evidence="1">Cell membrane</location>
        <topology evidence="1">Single-pass type II membrane protein</topology>
    </subcellularLocation>
</comment>
<dbReference type="InterPro" id="IPR016187">
    <property type="entry name" value="CTDL_fold"/>
</dbReference>
<protein>
    <submittedName>
        <fullName evidence="5">C-type lectin domain family 2 member D</fullName>
    </submittedName>
</protein>
<feature type="domain" description="C-type lectin" evidence="4">
    <location>
        <begin position="121"/>
        <end position="229"/>
    </location>
</feature>
<accession>A0A3B5B599</accession>
<dbReference type="InterPro" id="IPR018378">
    <property type="entry name" value="C-type_lectin_CS"/>
</dbReference>
<sequence length="232" mass="25879">MEMQEIREEPEKTAEDEGATGPAPEVKAEEEAEPDHYAKLHNPSEDVYSESYYQPLKAAAAAAAGRQNTRGNLQNLHQQTSIQAKWVKGTSPKEKKKRLLWLPSPPAGLGCQQCATGWLALGRSCFYLSTFRLNWAESQRNCSSRGGSLAVVGSHGVQSFLTEKGFLKYWIGLKNEGSTWTWVNNTVLQKSYWADRPQEGDCGILSSQQPADRNWIRASCHASSYFICQLHV</sequence>
<dbReference type="GO" id="GO:0005886">
    <property type="term" value="C:plasma membrane"/>
    <property type="evidence" value="ECO:0007669"/>
    <property type="project" value="UniProtKB-SubCell"/>
</dbReference>
<evidence type="ECO:0000256" key="3">
    <source>
        <dbReference type="SAM" id="MobiDB-lite"/>
    </source>
</evidence>
<dbReference type="AlphaFoldDB" id="A0A3B5B599"/>
<evidence type="ECO:0000259" key="4">
    <source>
        <dbReference type="PROSITE" id="PS50041"/>
    </source>
</evidence>